<sequence>MPITLTPYVIPSTVAFYLSEQSRDVPFCIYNPFPHDILFKVDNAYPSKYGVSLKQGVVSTRQKITL</sequence>
<feature type="domain" description="MSP" evidence="1">
    <location>
        <begin position="2"/>
        <end position="66"/>
    </location>
</feature>
<organism evidence="2 3">
    <name type="scientific">Elysia marginata</name>
    <dbReference type="NCBI Taxonomy" id="1093978"/>
    <lineage>
        <taxon>Eukaryota</taxon>
        <taxon>Metazoa</taxon>
        <taxon>Spiralia</taxon>
        <taxon>Lophotrochozoa</taxon>
        <taxon>Mollusca</taxon>
        <taxon>Gastropoda</taxon>
        <taxon>Heterobranchia</taxon>
        <taxon>Euthyneura</taxon>
        <taxon>Panpulmonata</taxon>
        <taxon>Sacoglossa</taxon>
        <taxon>Placobranchoidea</taxon>
        <taxon>Plakobranchidae</taxon>
        <taxon>Elysia</taxon>
    </lineage>
</organism>
<evidence type="ECO:0000313" key="3">
    <source>
        <dbReference type="Proteomes" id="UP000762676"/>
    </source>
</evidence>
<reference evidence="2 3" key="1">
    <citation type="journal article" date="2021" name="Elife">
        <title>Chloroplast acquisition without the gene transfer in kleptoplastic sea slugs, Plakobranchus ocellatus.</title>
        <authorList>
            <person name="Maeda T."/>
            <person name="Takahashi S."/>
            <person name="Yoshida T."/>
            <person name="Shimamura S."/>
            <person name="Takaki Y."/>
            <person name="Nagai Y."/>
            <person name="Toyoda A."/>
            <person name="Suzuki Y."/>
            <person name="Arimoto A."/>
            <person name="Ishii H."/>
            <person name="Satoh N."/>
            <person name="Nishiyama T."/>
            <person name="Hasebe M."/>
            <person name="Maruyama T."/>
            <person name="Minagawa J."/>
            <person name="Obokata J."/>
            <person name="Shigenobu S."/>
        </authorList>
    </citation>
    <scope>NUCLEOTIDE SEQUENCE [LARGE SCALE GENOMIC DNA]</scope>
</reference>
<gene>
    <name evidence="2" type="ORF">ElyMa_006979500</name>
</gene>
<name>A0AAV4JLD4_9GAST</name>
<evidence type="ECO:0000259" key="1">
    <source>
        <dbReference type="PROSITE" id="PS50202"/>
    </source>
</evidence>
<protein>
    <recommendedName>
        <fullName evidence="1">MSP domain-containing protein</fullName>
    </recommendedName>
</protein>
<keyword evidence="3" id="KW-1185">Reference proteome</keyword>
<dbReference type="PROSITE" id="PS50202">
    <property type="entry name" value="MSP"/>
    <property type="match status" value="1"/>
</dbReference>
<dbReference type="InterPro" id="IPR000535">
    <property type="entry name" value="MSP_dom"/>
</dbReference>
<dbReference type="EMBL" id="BMAT01013941">
    <property type="protein sequence ID" value="GFS23524.1"/>
    <property type="molecule type" value="Genomic_DNA"/>
</dbReference>
<evidence type="ECO:0000313" key="2">
    <source>
        <dbReference type="EMBL" id="GFS23524.1"/>
    </source>
</evidence>
<accession>A0AAV4JLD4</accession>
<proteinExistence type="predicted"/>
<dbReference type="Proteomes" id="UP000762676">
    <property type="component" value="Unassembled WGS sequence"/>
</dbReference>
<comment type="caution">
    <text evidence="2">The sequence shown here is derived from an EMBL/GenBank/DDBJ whole genome shotgun (WGS) entry which is preliminary data.</text>
</comment>
<dbReference type="AlphaFoldDB" id="A0AAV4JLD4"/>